<dbReference type="InterPro" id="IPR001129">
    <property type="entry name" value="Membr-assoc_MAPEG"/>
</dbReference>
<dbReference type="OrthoDB" id="513661at2"/>
<proteinExistence type="predicted"/>
<accession>A0A1B8PY52</accession>
<feature type="transmembrane region" description="Helical" evidence="5">
    <location>
        <begin position="69"/>
        <end position="89"/>
    </location>
</feature>
<evidence type="ECO:0008006" key="8">
    <source>
        <dbReference type="Google" id="ProtNLM"/>
    </source>
</evidence>
<keyword evidence="4 5" id="KW-0472">Membrane</keyword>
<dbReference type="RefSeq" id="WP_065256214.1">
    <property type="nucleotide sequence ID" value="NZ_JARDJM010000076.1"/>
</dbReference>
<name>A0A1B8PY52_MORLA</name>
<dbReference type="Proteomes" id="UP000092607">
    <property type="component" value="Unassembled WGS sequence"/>
</dbReference>
<keyword evidence="2 5" id="KW-0812">Transmembrane</keyword>
<comment type="subcellular location">
    <subcellularLocation>
        <location evidence="1">Membrane</location>
    </subcellularLocation>
</comment>
<evidence type="ECO:0000256" key="1">
    <source>
        <dbReference type="ARBA" id="ARBA00004370"/>
    </source>
</evidence>
<keyword evidence="3 5" id="KW-1133">Transmembrane helix</keyword>
<dbReference type="PANTHER" id="PTHR35371">
    <property type="entry name" value="INNER MEMBRANE PROTEIN"/>
    <property type="match status" value="1"/>
</dbReference>
<feature type="transmembrane region" description="Helical" evidence="5">
    <location>
        <begin position="12"/>
        <end position="32"/>
    </location>
</feature>
<dbReference type="EMBL" id="LZMS01000080">
    <property type="protein sequence ID" value="OBX61003.1"/>
    <property type="molecule type" value="Genomic_DNA"/>
</dbReference>
<sequence length="141" mass="15771">MNWILHVPNDTHYAIVALMVACVLPFVFAFLAKMAGGFDFKTDNQNPRAFLAQTTGLSARLNAVQANSFESLPIFIGAVLVAMYCFVPQNVVNGMAWLYVVLRLIYGVAYAMNLATFRSVVWGLSLVCCLQLFYFAIKMIW</sequence>
<evidence type="ECO:0000256" key="3">
    <source>
        <dbReference type="ARBA" id="ARBA00022989"/>
    </source>
</evidence>
<dbReference type="AlphaFoldDB" id="A0A1B8PY52"/>
<evidence type="ECO:0000313" key="7">
    <source>
        <dbReference type="Proteomes" id="UP000092607"/>
    </source>
</evidence>
<dbReference type="SUPFAM" id="SSF161084">
    <property type="entry name" value="MAPEG domain-like"/>
    <property type="match status" value="1"/>
</dbReference>
<comment type="caution">
    <text evidence="6">The sequence shown here is derived from an EMBL/GenBank/DDBJ whole genome shotgun (WGS) entry which is preliminary data.</text>
</comment>
<organism evidence="6 7">
    <name type="scientific">Moraxella lacunata</name>
    <dbReference type="NCBI Taxonomy" id="477"/>
    <lineage>
        <taxon>Bacteria</taxon>
        <taxon>Pseudomonadati</taxon>
        <taxon>Pseudomonadota</taxon>
        <taxon>Gammaproteobacteria</taxon>
        <taxon>Moraxellales</taxon>
        <taxon>Moraxellaceae</taxon>
        <taxon>Moraxella</taxon>
    </lineage>
</organism>
<dbReference type="GO" id="GO:0016020">
    <property type="term" value="C:membrane"/>
    <property type="evidence" value="ECO:0007669"/>
    <property type="project" value="UniProtKB-SubCell"/>
</dbReference>
<dbReference type="PANTHER" id="PTHR35371:SF1">
    <property type="entry name" value="BLR7753 PROTEIN"/>
    <property type="match status" value="1"/>
</dbReference>
<dbReference type="Gene3D" id="1.20.120.550">
    <property type="entry name" value="Membrane associated eicosanoid/glutathione metabolism-like domain"/>
    <property type="match status" value="1"/>
</dbReference>
<dbReference type="Pfam" id="PF01124">
    <property type="entry name" value="MAPEG"/>
    <property type="match status" value="1"/>
</dbReference>
<feature type="transmembrane region" description="Helical" evidence="5">
    <location>
        <begin position="119"/>
        <end position="137"/>
    </location>
</feature>
<reference evidence="6 7" key="1">
    <citation type="submission" date="2016-06" db="EMBL/GenBank/DDBJ databases">
        <title>Draft genome of Moraxella lacunata CCUG 57757A.</title>
        <authorList>
            <person name="Salva-Serra F."/>
            <person name="Engstrom-Jakobsson H."/>
            <person name="Thorell K."/>
            <person name="Gonzales-Siles L."/>
            <person name="Karlsson R."/>
            <person name="Boulund F."/>
            <person name="Engstrand L."/>
            <person name="Kristiansson E."/>
            <person name="Moore E."/>
        </authorList>
    </citation>
    <scope>NUCLEOTIDE SEQUENCE [LARGE SCALE GENOMIC DNA]</scope>
    <source>
        <strain evidence="6 7">CCUG 57757A</strain>
    </source>
</reference>
<evidence type="ECO:0000256" key="2">
    <source>
        <dbReference type="ARBA" id="ARBA00022692"/>
    </source>
</evidence>
<evidence type="ECO:0000256" key="5">
    <source>
        <dbReference type="SAM" id="Phobius"/>
    </source>
</evidence>
<dbReference type="InterPro" id="IPR023352">
    <property type="entry name" value="MAPEG-like_dom_sf"/>
</dbReference>
<evidence type="ECO:0000256" key="4">
    <source>
        <dbReference type="ARBA" id="ARBA00023136"/>
    </source>
</evidence>
<gene>
    <name evidence="6" type="ORF">A9309_08980</name>
</gene>
<protein>
    <recommendedName>
        <fullName evidence="8">MAPEG family</fullName>
    </recommendedName>
</protein>
<evidence type="ECO:0000313" key="6">
    <source>
        <dbReference type="EMBL" id="OBX61003.1"/>
    </source>
</evidence>